<comment type="caution">
    <text evidence="1">The sequence shown here is derived from an EMBL/GenBank/DDBJ whole genome shotgun (WGS) entry which is preliminary data.</text>
</comment>
<dbReference type="AlphaFoldDB" id="D4CWR5"/>
<evidence type="ECO:0008006" key="3">
    <source>
        <dbReference type="Google" id="ProtNLM"/>
    </source>
</evidence>
<dbReference type="Proteomes" id="UP000003748">
    <property type="component" value="Unassembled WGS sequence"/>
</dbReference>
<dbReference type="EMBL" id="ACJY01000094">
    <property type="protein sequence ID" value="EFE86233.1"/>
    <property type="molecule type" value="Genomic_DNA"/>
</dbReference>
<dbReference type="HOGENOM" id="CLU_2246071_0_0_0"/>
<evidence type="ECO:0000313" key="2">
    <source>
        <dbReference type="Proteomes" id="UP000003748"/>
    </source>
</evidence>
<sequence length="104" mass="12402">MEERMSDLRFFVEKKKGFDLDAKRLEKQLREELGIDIKDLRLINCYDIFNLSADKENVKKMILSEPVTDSITEELDLKGKKYLLLNFYLVNLIKEQIQQYNVLI</sequence>
<organism evidence="1 2">
    <name type="scientific">Fusobacterium periodonticum ATCC 33693</name>
    <dbReference type="NCBI Taxonomy" id="546275"/>
    <lineage>
        <taxon>Bacteria</taxon>
        <taxon>Fusobacteriati</taxon>
        <taxon>Fusobacteriota</taxon>
        <taxon>Fusobacteriia</taxon>
        <taxon>Fusobacteriales</taxon>
        <taxon>Fusobacteriaceae</taxon>
        <taxon>Fusobacterium</taxon>
    </lineage>
</organism>
<gene>
    <name evidence="1" type="ORF">FUSPEROL_01874</name>
</gene>
<evidence type="ECO:0000313" key="1">
    <source>
        <dbReference type="EMBL" id="EFE86233.1"/>
    </source>
</evidence>
<accession>D4CWR5</accession>
<proteinExistence type="predicted"/>
<dbReference type="STRING" id="546275.FUSPEROL_01874"/>
<reference evidence="1 2" key="1">
    <citation type="submission" date="2010-02" db="EMBL/GenBank/DDBJ databases">
        <authorList>
            <person name="Weinstock G."/>
            <person name="Sodergren E."/>
            <person name="Clifton S."/>
            <person name="Fulton L."/>
            <person name="Fulton B."/>
            <person name="Courtney L."/>
            <person name="Fronick C."/>
            <person name="Harrison M."/>
            <person name="Strong C."/>
            <person name="Farmer C."/>
            <person name="Delahaunty K."/>
            <person name="Markovic C."/>
            <person name="Hall O."/>
            <person name="Minx P."/>
            <person name="Tomlinson C."/>
            <person name="Mitreva M."/>
            <person name="Nelson J."/>
            <person name="Hou S."/>
            <person name="Wollam A."/>
            <person name="Pepin K.H."/>
            <person name="Johnson M."/>
            <person name="Bhonagiri V."/>
            <person name="Zhang X."/>
            <person name="Suruliraj S."/>
            <person name="Warren W."/>
            <person name="Chinwalla A."/>
            <person name="Mardis E.R."/>
            <person name="Wilson R.K."/>
        </authorList>
    </citation>
    <scope>NUCLEOTIDE SEQUENCE [LARGE SCALE GENOMIC DNA]</scope>
    <source>
        <strain evidence="1 2">ATCC 33693</strain>
    </source>
</reference>
<dbReference type="eggNOG" id="COG0046">
    <property type="taxonomic scope" value="Bacteria"/>
</dbReference>
<protein>
    <recommendedName>
        <fullName evidence="3">Phosphoribosylformylglycinamidine synthase</fullName>
    </recommendedName>
</protein>
<name>D4CWR5_9FUSO</name>